<reference evidence="1" key="1">
    <citation type="journal article" date="2020" name="Nature">
        <title>Giant virus diversity and host interactions through global metagenomics.</title>
        <authorList>
            <person name="Schulz F."/>
            <person name="Roux S."/>
            <person name="Paez-Espino D."/>
            <person name="Jungbluth S."/>
            <person name="Walsh D.A."/>
            <person name="Denef V.J."/>
            <person name="McMahon K.D."/>
            <person name="Konstantinidis K.T."/>
            <person name="Eloe-Fadrosh E.A."/>
            <person name="Kyrpides N.C."/>
            <person name="Woyke T."/>
        </authorList>
    </citation>
    <scope>NUCLEOTIDE SEQUENCE</scope>
    <source>
        <strain evidence="1">GVMAG-M-3300023179-97</strain>
    </source>
</reference>
<dbReference type="AlphaFoldDB" id="A0A6C0HFV6"/>
<evidence type="ECO:0000313" key="1">
    <source>
        <dbReference type="EMBL" id="QHT79035.1"/>
    </source>
</evidence>
<proteinExistence type="predicted"/>
<dbReference type="EMBL" id="MN739944">
    <property type="protein sequence ID" value="QHT79035.1"/>
    <property type="molecule type" value="Genomic_DNA"/>
</dbReference>
<name>A0A6C0HFV6_9ZZZZ</name>
<accession>A0A6C0HFV6</accession>
<protein>
    <submittedName>
        <fullName evidence="1">Uncharacterized protein</fullName>
    </submittedName>
</protein>
<organism evidence="1">
    <name type="scientific">viral metagenome</name>
    <dbReference type="NCBI Taxonomy" id="1070528"/>
    <lineage>
        <taxon>unclassified sequences</taxon>
        <taxon>metagenomes</taxon>
        <taxon>organismal metagenomes</taxon>
    </lineage>
</organism>
<sequence length="125" mass="12844">MSSLLKYTKQIPLNGGYYVALAPLTSSYTLTGTEVAPAFSTLTSSIMGLATSPPSGSILRDEGKTLRSANRVFRKVQLLLSTGSVVTGGTDGVVGLSTGTSPWATFYVELPGPGTLATSAIARLG</sequence>